<dbReference type="Pfam" id="PF00450">
    <property type="entry name" value="Peptidase_S10"/>
    <property type="match status" value="1"/>
</dbReference>
<keyword evidence="2" id="KW-0378">Hydrolase</keyword>
<dbReference type="InterPro" id="IPR001563">
    <property type="entry name" value="Peptidase_S10"/>
</dbReference>
<proteinExistence type="predicted"/>
<dbReference type="AlphaFoldDB" id="A0A239PWQ8"/>
<dbReference type="GO" id="GO:0004185">
    <property type="term" value="F:serine-type carboxypeptidase activity"/>
    <property type="evidence" value="ECO:0007669"/>
    <property type="project" value="InterPro"/>
</dbReference>
<keyword evidence="2" id="KW-0645">Protease</keyword>
<dbReference type="SUPFAM" id="SSF53474">
    <property type="entry name" value="alpha/beta-Hydrolases"/>
    <property type="match status" value="1"/>
</dbReference>
<reference evidence="2 3" key="1">
    <citation type="submission" date="2017-07" db="EMBL/GenBank/DDBJ databases">
        <authorList>
            <person name="Sun Z.S."/>
            <person name="Albrecht U."/>
            <person name="Echele G."/>
            <person name="Lee C.C."/>
        </authorList>
    </citation>
    <scope>NUCLEOTIDE SEQUENCE [LARGE SCALE GENOMIC DNA]</scope>
    <source>
        <strain evidence="2 3">CGMCC 1.12710</strain>
    </source>
</reference>
<sequence>MTSAAKIASTPFRLIATVLAAALLAGATRAEERAPHSGLEGREYVARMTGVFNGVRVDYEARLEETLITNDDDAPAARFYSTAYLAQSGPDRRVRPVIFIWNGGPSVAAVPLHMTGFGPKRLAPRRLGADAPVRLIDNERTLLDVADLVFVDPAETGFSRILPGGSRDYFYSAQGDAESVAQFIRKWLDAHDRSHSPVFVMGSSYGSIRAAIVAGAMAEAGAPLDGVILLSQGVNLVETTQRRHNLVGYASNLSQLAAVGWFHGLTARPDTTVHDVVDEAYAFAMSDYLVAIAKGRAIPKAEREAIARRLEALTGLAAGEYLTRDLLVNKTDFRRNLLKEKGLVLAANDARDAYREDAPPSGEGSERIEMKALKTHLTSLFGATFPLDAYRFQAPETASWDYGGSSTLDGKPVAPGAVRSVFSDFDWTGELEKAFAANPSFRVFIATGVYDLLTTTGPARMLASNVHFPGDRVESAEYEGGHDFYADEAVFPRLAEDLRSFVNAESAAR</sequence>
<feature type="chain" id="PRO_5013371719" evidence="1">
    <location>
        <begin position="31"/>
        <end position="509"/>
    </location>
</feature>
<evidence type="ECO:0000313" key="3">
    <source>
        <dbReference type="Proteomes" id="UP000198346"/>
    </source>
</evidence>
<accession>A0A239PWQ8</accession>
<name>A0A239PWQ8_9PROT</name>
<protein>
    <submittedName>
        <fullName evidence="2">Carboxypeptidase C (Cathepsin A)</fullName>
    </submittedName>
</protein>
<dbReference type="EMBL" id="FZQA01000004">
    <property type="protein sequence ID" value="SNT74127.1"/>
    <property type="molecule type" value="Genomic_DNA"/>
</dbReference>
<dbReference type="Proteomes" id="UP000198346">
    <property type="component" value="Unassembled WGS sequence"/>
</dbReference>
<keyword evidence="1" id="KW-0732">Signal</keyword>
<gene>
    <name evidence="2" type="ORF">SAMN06297382_2033</name>
</gene>
<keyword evidence="2" id="KW-0121">Carboxypeptidase</keyword>
<dbReference type="RefSeq" id="WP_089412502.1">
    <property type="nucleotide sequence ID" value="NZ_FZQA01000004.1"/>
</dbReference>
<evidence type="ECO:0000313" key="2">
    <source>
        <dbReference type="EMBL" id="SNT74127.1"/>
    </source>
</evidence>
<evidence type="ECO:0000256" key="1">
    <source>
        <dbReference type="SAM" id="SignalP"/>
    </source>
</evidence>
<dbReference type="OrthoDB" id="9770107at2"/>
<dbReference type="GO" id="GO:0006508">
    <property type="term" value="P:proteolysis"/>
    <property type="evidence" value="ECO:0007669"/>
    <property type="project" value="InterPro"/>
</dbReference>
<dbReference type="Gene3D" id="3.40.50.1820">
    <property type="entry name" value="alpha/beta hydrolase"/>
    <property type="match status" value="1"/>
</dbReference>
<feature type="signal peptide" evidence="1">
    <location>
        <begin position="1"/>
        <end position="30"/>
    </location>
</feature>
<organism evidence="2 3">
    <name type="scientific">Amphiplicatus metriothermophilus</name>
    <dbReference type="NCBI Taxonomy" id="1519374"/>
    <lineage>
        <taxon>Bacteria</taxon>
        <taxon>Pseudomonadati</taxon>
        <taxon>Pseudomonadota</taxon>
        <taxon>Alphaproteobacteria</taxon>
        <taxon>Parvularculales</taxon>
        <taxon>Parvularculaceae</taxon>
        <taxon>Amphiplicatus</taxon>
    </lineage>
</organism>
<dbReference type="InterPro" id="IPR029058">
    <property type="entry name" value="AB_hydrolase_fold"/>
</dbReference>
<keyword evidence="3" id="KW-1185">Reference proteome</keyword>